<gene>
    <name evidence="1" type="ORF">MML48_8g00005608</name>
</gene>
<dbReference type="EMBL" id="CM043022">
    <property type="protein sequence ID" value="KAI4456240.1"/>
    <property type="molecule type" value="Genomic_DNA"/>
</dbReference>
<evidence type="ECO:0000313" key="1">
    <source>
        <dbReference type="EMBL" id="KAI4456240.1"/>
    </source>
</evidence>
<dbReference type="Proteomes" id="UP001056778">
    <property type="component" value="Chromosome 8"/>
</dbReference>
<reference evidence="1" key="1">
    <citation type="submission" date="2022-04" db="EMBL/GenBank/DDBJ databases">
        <title>Chromosome-scale genome assembly of Holotrichia oblita Faldermann.</title>
        <authorList>
            <person name="Rongchong L."/>
        </authorList>
    </citation>
    <scope>NUCLEOTIDE SEQUENCE</scope>
    <source>
        <strain evidence="1">81SQS9</strain>
    </source>
</reference>
<organism evidence="1 2">
    <name type="scientific">Holotrichia oblita</name>
    <name type="common">Chafer beetle</name>
    <dbReference type="NCBI Taxonomy" id="644536"/>
    <lineage>
        <taxon>Eukaryota</taxon>
        <taxon>Metazoa</taxon>
        <taxon>Ecdysozoa</taxon>
        <taxon>Arthropoda</taxon>
        <taxon>Hexapoda</taxon>
        <taxon>Insecta</taxon>
        <taxon>Pterygota</taxon>
        <taxon>Neoptera</taxon>
        <taxon>Endopterygota</taxon>
        <taxon>Coleoptera</taxon>
        <taxon>Polyphaga</taxon>
        <taxon>Scarabaeiformia</taxon>
        <taxon>Scarabaeidae</taxon>
        <taxon>Melolonthinae</taxon>
        <taxon>Holotrichia</taxon>
    </lineage>
</organism>
<keyword evidence="2" id="KW-1185">Reference proteome</keyword>
<proteinExistence type="predicted"/>
<protein>
    <submittedName>
        <fullName evidence="1">Carboxylesterase</fullName>
    </submittedName>
</protein>
<comment type="caution">
    <text evidence="1">The sequence shown here is derived from an EMBL/GenBank/DDBJ whole genome shotgun (WGS) entry which is preliminary data.</text>
</comment>
<sequence>MYLLSFFFIQQSILTITSLTLFLGTVLAYPYPDPDPVSKTTSQHSLHALSITTTLGEVKGTLSTTRLGKTIHAFQGLRYAKAPIKELRFKPPVPAEKWDNIFNATIDGAACPQPNMEHTSEDCLFLNVYTTKIPKGSDNPKRPVLVYFHQGEFQSYSGKSSDIGPQYLLDQDIVLVTPNYRLGALGWNNIFSLKILIQSHVSTGFLSTGDKEAPGNYGLKDQVQALKWVKENIAAFGGDPDAVTIAGYCAGAASVSLHLVSPLSKDLFDKAIVMSGSVYGNWPLASNQLDLAKRQAKLVGCTDETSAGIVKCLREKSAEEIANSLPGLKEFGKEPIIQWSPVIEQDFGQSRFLTASPIELALKGKMKKVPILAGITADEFGGRAFDLISNETLLNDLDKEFEKYAPIAFIYERGTEKSKTISKSLKSFYFKDKRIDKTSLPALAQLFSDSLVGFNVNKFVEVMSQENDKVMPIKEPCELLDNVKWDPYKAGTQFYMDIGNKLVLSEKLFDERYEFWRKLYPRNEIVTSTG</sequence>
<accession>A0ACB9SNJ0</accession>
<name>A0ACB9SNJ0_HOLOL</name>
<evidence type="ECO:0000313" key="2">
    <source>
        <dbReference type="Proteomes" id="UP001056778"/>
    </source>
</evidence>